<proteinExistence type="predicted"/>
<dbReference type="OMA" id="LEVIRCC"/>
<dbReference type="EnsemblMetazoa" id="XM_038190098.1">
    <property type="protein sequence ID" value="XP_038046026.1"/>
    <property type="gene ID" value="LOC119720434"/>
</dbReference>
<evidence type="ECO:0000313" key="1">
    <source>
        <dbReference type="EnsemblMetazoa" id="XP_038046026.1"/>
    </source>
</evidence>
<accession>A0A913Z4U3</accession>
<dbReference type="GeneID" id="119720434"/>
<keyword evidence="2" id="KW-1185">Reference proteome</keyword>
<dbReference type="Pfam" id="PF03564">
    <property type="entry name" value="DUF1759"/>
    <property type="match status" value="1"/>
</dbReference>
<protein>
    <submittedName>
        <fullName evidence="1">Uncharacterized protein</fullName>
    </submittedName>
</protein>
<reference evidence="1" key="1">
    <citation type="submission" date="2022-11" db="UniProtKB">
        <authorList>
            <consortium name="EnsemblMetazoa"/>
        </authorList>
    </citation>
    <scope>IDENTIFICATION</scope>
</reference>
<dbReference type="RefSeq" id="XP_038046026.1">
    <property type="nucleotide sequence ID" value="XM_038190098.1"/>
</dbReference>
<organism evidence="1 2">
    <name type="scientific">Patiria miniata</name>
    <name type="common">Bat star</name>
    <name type="synonym">Asterina miniata</name>
    <dbReference type="NCBI Taxonomy" id="46514"/>
    <lineage>
        <taxon>Eukaryota</taxon>
        <taxon>Metazoa</taxon>
        <taxon>Echinodermata</taxon>
        <taxon>Eleutherozoa</taxon>
        <taxon>Asterozoa</taxon>
        <taxon>Asteroidea</taxon>
        <taxon>Valvatacea</taxon>
        <taxon>Valvatida</taxon>
        <taxon>Asterinidae</taxon>
        <taxon>Patiria</taxon>
    </lineage>
</organism>
<evidence type="ECO:0000313" key="2">
    <source>
        <dbReference type="Proteomes" id="UP000887568"/>
    </source>
</evidence>
<dbReference type="Proteomes" id="UP000887568">
    <property type="component" value="Unplaced"/>
</dbReference>
<dbReference type="AlphaFoldDB" id="A0A913Z4U3"/>
<dbReference type="PANTHER" id="PTHR47331">
    <property type="entry name" value="PHD-TYPE DOMAIN-CONTAINING PROTEIN"/>
    <property type="match status" value="1"/>
</dbReference>
<name>A0A913Z4U3_PATMI</name>
<sequence length="211" mass="24183">MLLPKCELVKFNGDPLDYWVFIQSFDGAVGNTSVGANAKLNRLFQYCEGEALEVIRCCAMMQPDEGYAKARELLRERFGNDYRISETWVRRLTEGQQIMPGDCRAVQKMADELRSCTLALKAMDKLDEIDTKRSLALIMKKLPQYLQSKWRSMAVQHLDETGRYPSINKLVKFTSKAARDANDPIYGLEERNGRKKFTPKKGANFNVQCPR</sequence>
<dbReference type="OrthoDB" id="5986101at2759"/>
<dbReference type="PANTHER" id="PTHR47331:SF1">
    <property type="entry name" value="GAG-LIKE PROTEIN"/>
    <property type="match status" value="1"/>
</dbReference>
<dbReference type="InterPro" id="IPR005312">
    <property type="entry name" value="DUF1759"/>
</dbReference>